<dbReference type="OrthoDB" id="291697at2"/>
<dbReference type="EMBL" id="PUHZ01000010">
    <property type="protein sequence ID" value="PQO46199.1"/>
    <property type="molecule type" value="Genomic_DNA"/>
</dbReference>
<organism evidence="1 2">
    <name type="scientific">Blastopirellula marina</name>
    <dbReference type="NCBI Taxonomy" id="124"/>
    <lineage>
        <taxon>Bacteria</taxon>
        <taxon>Pseudomonadati</taxon>
        <taxon>Planctomycetota</taxon>
        <taxon>Planctomycetia</taxon>
        <taxon>Pirellulales</taxon>
        <taxon>Pirellulaceae</taxon>
        <taxon>Blastopirellula</taxon>
    </lineage>
</organism>
<evidence type="ECO:0000313" key="2">
    <source>
        <dbReference type="Proteomes" id="UP000237819"/>
    </source>
</evidence>
<evidence type="ECO:0008006" key="3">
    <source>
        <dbReference type="Google" id="ProtNLM"/>
    </source>
</evidence>
<evidence type="ECO:0000313" key="1">
    <source>
        <dbReference type="EMBL" id="PQO46199.1"/>
    </source>
</evidence>
<protein>
    <recommendedName>
        <fullName evidence="3">Carboxypeptidase regulatory-like domain-containing protein</fullName>
    </recommendedName>
</protein>
<dbReference type="Proteomes" id="UP000237819">
    <property type="component" value="Unassembled WGS sequence"/>
</dbReference>
<sequence length="158" mass="17019">MNTPIVSFKAALTLAIMTVAVVGCSKSEDKWTQGRPPVYPASGYILLDGKPVEKATVTFQPDDPEGRGGYATTDSNGYFEAQTYEPGDGLTAGKHLVAIQKTAFVDKAGNIVEEIREPGSAIEKSFLPKKYASFEKSEIEVEIKADGENDLGEIKLSE</sequence>
<comment type="caution">
    <text evidence="1">The sequence shown here is derived from an EMBL/GenBank/DDBJ whole genome shotgun (WGS) entry which is preliminary data.</text>
</comment>
<proteinExistence type="predicted"/>
<dbReference type="AlphaFoldDB" id="A0A2S8GP47"/>
<reference evidence="1 2" key="1">
    <citation type="submission" date="2018-02" db="EMBL/GenBank/DDBJ databases">
        <title>Comparative genomes isolates from brazilian mangrove.</title>
        <authorList>
            <person name="Araujo J.E."/>
            <person name="Taketani R.G."/>
            <person name="Silva M.C.P."/>
            <person name="Loureco M.V."/>
            <person name="Andreote F.D."/>
        </authorList>
    </citation>
    <scope>NUCLEOTIDE SEQUENCE [LARGE SCALE GENOMIC DNA]</scope>
    <source>
        <strain evidence="1 2">Nap-Phe MGV</strain>
    </source>
</reference>
<accession>A0A2S8GP47</accession>
<dbReference type="RefSeq" id="WP_105335170.1">
    <property type="nucleotide sequence ID" value="NZ_PUHZ01000010.1"/>
</dbReference>
<gene>
    <name evidence="1" type="ORF">C5Y93_09430</name>
</gene>
<name>A0A2S8GP47_9BACT</name>